<sequence length="1124" mass="128655">MTKKFEFNWHIPVPEPLIQGCLFDRWTEEKDSTELETGCMFKVDEYGFFIYWKSEGHDGDVIELCQVSDIRAGGVPNKDAKLLSNLQQKHGDSLEAKSLTICSGTDYININYQHVVCPDVETAKMWQEGLRKITHNNKMNNVCVWTNLMKQTFASGKTEKLVHQCLLELGLPSEKNDVIEPLDFTFDKFYVLYHKLCPRNDIEELFQAITQGKADSINIDQFILFLNEKQRDPRLNEILYPLYDEKRAAEIIVTYEQDENARNEKKLTKDGLIRYLMSDENAPVFLDRLDFYMDMDQPMAHYYINSSHNTYLSGRQFGGRSSVEMYRQVLLAGCRCVELDCWDGRGDDEEPIITHGKAMCTDILFKDVIYALRDTAFVTSDYPVVLSFENHCCKAQQYKMANKMSHKLHSYSKLEPGVPLPSPNSLKRKILIKNKRLKPDVEKRELELFLQGQFIIEDEEKEDASAPVLAKKDDAPEVVDIPVVGDGVEAPVQTHHTGSTTNVHPWLSSMVNYAQPIKFQGFDEAEQKNIHHNMSSFAETAGLGYLKSQAIEFVNYNKRQMSRIYPKGTRADSSNYMPQVFWNAGCQMVSLNFQTSDLPMQLNQGKFEYNGNCGYLLKPDFMRRADRSFDPFAESPVDGVIAAQCSVQVIAGQFLSDKKVGTYVEVDMYGLPTDTIRKEFRTRLVPANGLNPVYNEEPFLFRKVVLPDLAVLRFGVYDDNSRLLGQRILPLDGLQAGYRHISLRTEANFPMSLPMLFCNIELKIYVPDGFEARDKCAGVSSNVSVSDFMAALSDPRAFLSAQEKRAQQMKAMGIEETDISTKDIVGGEDGDNKKSKVGGKPNQPGASQEPKKGEWKTCPDHIDAYIVTQWKTCPDHIDAYIVTQWETCPDHIDAYIVTQWKTCPGHIDACIATQWKTCPDHIDACIQDGAGTNVVSVNSKMVLVPMLCHVNSKMELAVDPGVRKLVTVQTLQWSEMVERHRKEEWGTMKGHLAEQQDILKRLMELAQASQMKQVETKHEREIKELNTRQAKVSVETMKEVANDKALKTKGEKDRRLKEKQQNNTKKFMDERKYAKMKQEKEKDKLKIKHEKEMEELIRDVNNLIEMYKNEEIEYELAPKTEFFA</sequence>
<feature type="binding site" evidence="8">
    <location>
        <position position="309"/>
    </location>
    <ligand>
        <name>Ca(2+)</name>
        <dbReference type="ChEBI" id="CHEBI:29108"/>
    </ligand>
</feature>
<dbReference type="GO" id="GO:0048015">
    <property type="term" value="P:phosphatidylinositol-mediated signaling"/>
    <property type="evidence" value="ECO:0007669"/>
    <property type="project" value="TreeGrafter"/>
</dbReference>
<feature type="domain" description="PI-PLC Y-box" evidence="13">
    <location>
        <begin position="507"/>
        <end position="623"/>
    </location>
</feature>
<dbReference type="InterPro" id="IPR053945">
    <property type="entry name" value="PLCB1-4-like_EFh"/>
</dbReference>
<dbReference type="CDD" id="cd00275">
    <property type="entry name" value="C2_PLC_like"/>
    <property type="match status" value="1"/>
</dbReference>
<evidence type="ECO:0000256" key="1">
    <source>
        <dbReference type="ARBA" id="ARBA00001195"/>
    </source>
</evidence>
<dbReference type="PROSITE" id="PS50008">
    <property type="entry name" value="PIPLC_Y_DOMAIN"/>
    <property type="match status" value="1"/>
</dbReference>
<dbReference type="CDD" id="cd08591">
    <property type="entry name" value="PI-PLCc_beta"/>
    <property type="match status" value="1"/>
</dbReference>
<dbReference type="AlphaFoldDB" id="A0A7R9JUF9"/>
<dbReference type="SUPFAM" id="SSF47473">
    <property type="entry name" value="EF-hand"/>
    <property type="match status" value="1"/>
</dbReference>
<keyword evidence="3 6" id="KW-0442">Lipid degradation</keyword>
<dbReference type="InterPro" id="IPR000909">
    <property type="entry name" value="PLipase_C_PInositol-sp_X_dom"/>
</dbReference>
<dbReference type="Gene3D" id="1.20.1230.10">
    <property type="entry name" value="Phospholipase C beta, distal C-terminal domain"/>
    <property type="match status" value="1"/>
</dbReference>
<feature type="active site" evidence="7">
    <location>
        <position position="308"/>
    </location>
</feature>
<evidence type="ECO:0000256" key="11">
    <source>
        <dbReference type="SAM" id="MobiDB-lite"/>
    </source>
</evidence>
<dbReference type="PANTHER" id="PTHR10336:SF36">
    <property type="entry name" value="1-PHOSPHATIDYLINOSITOL 4,5-BISPHOSPHATE PHOSPHODIESTERASE BETA-4"/>
    <property type="match status" value="1"/>
</dbReference>
<dbReference type="Pfam" id="PF17787">
    <property type="entry name" value="PH_14"/>
    <property type="match status" value="1"/>
</dbReference>
<feature type="coiled-coil region" evidence="10">
    <location>
        <begin position="1075"/>
        <end position="1113"/>
    </location>
</feature>
<dbReference type="GO" id="GO:0051209">
    <property type="term" value="P:release of sequestered calcium ion into cytosol"/>
    <property type="evidence" value="ECO:0007669"/>
    <property type="project" value="TreeGrafter"/>
</dbReference>
<dbReference type="SUPFAM" id="SSF69989">
    <property type="entry name" value="C-terminal domain of PLC-beta"/>
    <property type="match status" value="1"/>
</dbReference>
<feature type="domain" description="C2" evidence="12">
    <location>
        <begin position="626"/>
        <end position="751"/>
    </location>
</feature>
<organism evidence="14">
    <name type="scientific">Timema genevievae</name>
    <name type="common">Walking stick</name>
    <dbReference type="NCBI Taxonomy" id="629358"/>
    <lineage>
        <taxon>Eukaryota</taxon>
        <taxon>Metazoa</taxon>
        <taxon>Ecdysozoa</taxon>
        <taxon>Arthropoda</taxon>
        <taxon>Hexapoda</taxon>
        <taxon>Insecta</taxon>
        <taxon>Pterygota</taxon>
        <taxon>Neoptera</taxon>
        <taxon>Polyneoptera</taxon>
        <taxon>Phasmatodea</taxon>
        <taxon>Timematodea</taxon>
        <taxon>Timematoidea</taxon>
        <taxon>Timematidae</taxon>
        <taxon>Timema</taxon>
    </lineage>
</organism>
<dbReference type="SUPFAM" id="SSF50729">
    <property type="entry name" value="PH domain-like"/>
    <property type="match status" value="1"/>
</dbReference>
<comment type="catalytic activity">
    <reaction evidence="1 6 9">
        <text>a 1,2-diacyl-sn-glycero-3-phospho-(1D-myo-inositol-4,5-bisphosphate) + H2O = 1D-myo-inositol 1,4,5-trisphosphate + a 1,2-diacyl-sn-glycerol + H(+)</text>
        <dbReference type="Rhea" id="RHEA:33179"/>
        <dbReference type="ChEBI" id="CHEBI:15377"/>
        <dbReference type="ChEBI" id="CHEBI:15378"/>
        <dbReference type="ChEBI" id="CHEBI:17815"/>
        <dbReference type="ChEBI" id="CHEBI:58456"/>
        <dbReference type="ChEBI" id="CHEBI:203600"/>
        <dbReference type="EC" id="3.1.4.11"/>
    </reaction>
</comment>
<comment type="function">
    <text evidence="6">The production of the second messenger molecules diacylglycerol (DAG) and inositol 1,4,5-trisphosphate (IP3) is mediated by activated phosphatidylinositol-specific phospholipase C enzymes.</text>
</comment>
<dbReference type="SUPFAM" id="SSF51695">
    <property type="entry name" value="PLC-like phosphodiesterases"/>
    <property type="match status" value="1"/>
</dbReference>
<dbReference type="GO" id="GO:0016042">
    <property type="term" value="P:lipid catabolic process"/>
    <property type="evidence" value="ECO:0007669"/>
    <property type="project" value="UniProtKB-KW"/>
</dbReference>
<dbReference type="InterPro" id="IPR001711">
    <property type="entry name" value="PLipase_C_Pinositol-sp_Y"/>
</dbReference>
<comment type="cofactor">
    <cofactor evidence="8">
        <name>Ca(2+)</name>
        <dbReference type="ChEBI" id="CHEBI:29108"/>
    </cofactor>
    <text evidence="8">Binds 1 Ca(2+) ion per subunit.</text>
</comment>
<reference evidence="14" key="1">
    <citation type="submission" date="2020-11" db="EMBL/GenBank/DDBJ databases">
        <authorList>
            <person name="Tran Van P."/>
        </authorList>
    </citation>
    <scope>NUCLEOTIDE SEQUENCE</scope>
</reference>
<feature type="binding site" evidence="8">
    <location>
        <position position="340"/>
    </location>
    <ligand>
        <name>Ca(2+)</name>
        <dbReference type="ChEBI" id="CHEBI:29108"/>
    </ligand>
</feature>
<dbReference type="Pfam" id="PF00387">
    <property type="entry name" value="PI-PLC-Y"/>
    <property type="match status" value="1"/>
</dbReference>
<evidence type="ECO:0000256" key="2">
    <source>
        <dbReference type="ARBA" id="ARBA00022801"/>
    </source>
</evidence>
<evidence type="ECO:0000259" key="13">
    <source>
        <dbReference type="PROSITE" id="PS50008"/>
    </source>
</evidence>
<name>A0A7R9JUF9_TIMGE</name>
<dbReference type="Pfam" id="PF00168">
    <property type="entry name" value="C2"/>
    <property type="match status" value="1"/>
</dbReference>
<keyword evidence="2 6" id="KW-0378">Hydrolase</keyword>
<dbReference type="InterPro" id="IPR000008">
    <property type="entry name" value="C2_dom"/>
</dbReference>
<dbReference type="GO" id="GO:0042592">
    <property type="term" value="P:homeostatic process"/>
    <property type="evidence" value="ECO:0007669"/>
    <property type="project" value="UniProtKB-ARBA"/>
</dbReference>
<gene>
    <name evidence="14" type="ORF">TGEB3V08_LOCUS3530</name>
</gene>
<feature type="region of interest" description="Disordered" evidence="11">
    <location>
        <begin position="817"/>
        <end position="855"/>
    </location>
</feature>
<dbReference type="GO" id="GO:0004435">
    <property type="term" value="F:phosphatidylinositol-4,5-bisphosphate phospholipase C activity"/>
    <property type="evidence" value="ECO:0007669"/>
    <property type="project" value="UniProtKB-UniRule"/>
</dbReference>
<dbReference type="InterPro" id="IPR011992">
    <property type="entry name" value="EF-hand-dom_pair"/>
</dbReference>
<dbReference type="InterPro" id="IPR037862">
    <property type="entry name" value="PLC-beta_PH"/>
</dbReference>
<dbReference type="GO" id="GO:0046488">
    <property type="term" value="P:phosphatidylinositol metabolic process"/>
    <property type="evidence" value="ECO:0007669"/>
    <property type="project" value="TreeGrafter"/>
</dbReference>
<dbReference type="FunFam" id="1.10.238.10:FF:000024">
    <property type="entry name" value="1-phosphatidylinositol 4,5-bisphosphate phosphodiesterase"/>
    <property type="match status" value="1"/>
</dbReference>
<dbReference type="GO" id="GO:0005509">
    <property type="term" value="F:calcium ion binding"/>
    <property type="evidence" value="ECO:0007669"/>
    <property type="project" value="UniProtKB-UniRule"/>
</dbReference>
<dbReference type="InterPro" id="IPR042531">
    <property type="entry name" value="PLC-beta_C_sf"/>
</dbReference>
<dbReference type="SMART" id="SM00149">
    <property type="entry name" value="PLCYc"/>
    <property type="match status" value="1"/>
</dbReference>
<dbReference type="PANTHER" id="PTHR10336">
    <property type="entry name" value="PHOSPHOINOSITIDE-SPECIFIC PHOSPHOLIPASE C FAMILY PROTEIN"/>
    <property type="match status" value="1"/>
</dbReference>
<dbReference type="Gene3D" id="3.20.20.190">
    <property type="entry name" value="Phosphatidylinositol (PI) phosphodiesterase"/>
    <property type="match status" value="1"/>
</dbReference>
<dbReference type="SMART" id="SM00239">
    <property type="entry name" value="C2"/>
    <property type="match status" value="1"/>
</dbReference>
<evidence type="ECO:0000256" key="8">
    <source>
        <dbReference type="PIRSR" id="PIRSR000956-2"/>
    </source>
</evidence>
<dbReference type="Pfam" id="PF22631">
    <property type="entry name" value="PLCB1-4-like_EFh"/>
    <property type="match status" value="1"/>
</dbReference>
<proteinExistence type="predicted"/>
<dbReference type="PROSITE" id="PS50007">
    <property type="entry name" value="PIPLC_X_DOMAIN"/>
    <property type="match status" value="1"/>
</dbReference>
<dbReference type="PIRSF" id="PIRSF000956">
    <property type="entry name" value="PLC-beta"/>
    <property type="match status" value="1"/>
</dbReference>
<evidence type="ECO:0000256" key="7">
    <source>
        <dbReference type="PIRSR" id="PIRSR000956-1"/>
    </source>
</evidence>
<evidence type="ECO:0000256" key="10">
    <source>
        <dbReference type="SAM" id="Coils"/>
    </source>
</evidence>
<dbReference type="FunFam" id="2.60.40.150:FF:000008">
    <property type="entry name" value="1-phosphatidylinositol 4,5-bisphosphate phosphodiesterase"/>
    <property type="match status" value="1"/>
</dbReference>
<feature type="binding site" evidence="8">
    <location>
        <position position="389"/>
    </location>
    <ligand>
        <name>Ca(2+)</name>
        <dbReference type="ChEBI" id="CHEBI:29108"/>
    </ligand>
</feature>
<dbReference type="Gene3D" id="2.30.29.240">
    <property type="match status" value="1"/>
</dbReference>
<evidence type="ECO:0000256" key="9">
    <source>
        <dbReference type="RuleBase" id="RU361133"/>
    </source>
</evidence>
<dbReference type="SUPFAM" id="SSF49562">
    <property type="entry name" value="C2 domain (Calcium/lipid-binding domain, CaLB)"/>
    <property type="match status" value="1"/>
</dbReference>
<dbReference type="EMBL" id="OE840131">
    <property type="protein sequence ID" value="CAD7589601.1"/>
    <property type="molecule type" value="Genomic_DNA"/>
</dbReference>
<dbReference type="GO" id="GO:0008344">
    <property type="term" value="P:adult locomotory behavior"/>
    <property type="evidence" value="ECO:0007669"/>
    <property type="project" value="UniProtKB-ARBA"/>
</dbReference>
<keyword evidence="5 6" id="KW-0807">Transducer</keyword>
<keyword evidence="8" id="KW-0479">Metal-binding</keyword>
<dbReference type="EC" id="3.1.4.11" evidence="6"/>
<evidence type="ECO:0000256" key="3">
    <source>
        <dbReference type="ARBA" id="ARBA00022963"/>
    </source>
</evidence>
<evidence type="ECO:0000313" key="14">
    <source>
        <dbReference type="EMBL" id="CAD7589601.1"/>
    </source>
</evidence>
<dbReference type="InterPro" id="IPR035892">
    <property type="entry name" value="C2_domain_sf"/>
</dbReference>
<dbReference type="Gene3D" id="1.10.238.10">
    <property type="entry name" value="EF-hand"/>
    <property type="match status" value="1"/>
</dbReference>
<dbReference type="Gene3D" id="2.60.40.150">
    <property type="entry name" value="C2 domain"/>
    <property type="match status" value="1"/>
</dbReference>
<dbReference type="SMART" id="SM00148">
    <property type="entry name" value="PLCXc"/>
    <property type="match status" value="1"/>
</dbReference>
<evidence type="ECO:0000256" key="5">
    <source>
        <dbReference type="ARBA" id="ARBA00023224"/>
    </source>
</evidence>
<accession>A0A7R9JUF9</accession>
<dbReference type="Pfam" id="PF00388">
    <property type="entry name" value="PI-PLC-X"/>
    <property type="match status" value="1"/>
</dbReference>
<dbReference type="CDD" id="cd13361">
    <property type="entry name" value="PH_PLC_beta"/>
    <property type="match status" value="1"/>
</dbReference>
<evidence type="ECO:0000256" key="6">
    <source>
        <dbReference type="PIRNR" id="PIRNR000956"/>
    </source>
</evidence>
<feature type="active site" evidence="7">
    <location>
        <position position="355"/>
    </location>
</feature>
<dbReference type="InterPro" id="IPR001192">
    <property type="entry name" value="PI-PLC_fam"/>
</dbReference>
<protein>
    <recommendedName>
        <fullName evidence="6">1-phosphatidylinositol 4,5-bisphosphate phosphodiesterase</fullName>
        <ecNumber evidence="6">3.1.4.11</ecNumber>
    </recommendedName>
</protein>
<keyword evidence="10" id="KW-0175">Coiled coil</keyword>
<evidence type="ECO:0000256" key="4">
    <source>
        <dbReference type="ARBA" id="ARBA00023098"/>
    </source>
</evidence>
<dbReference type="PROSITE" id="PS50004">
    <property type="entry name" value="C2"/>
    <property type="match status" value="1"/>
</dbReference>
<dbReference type="PRINTS" id="PR00390">
    <property type="entry name" value="PHPHLIPASEC"/>
</dbReference>
<feature type="binding site" evidence="8">
    <location>
        <position position="338"/>
    </location>
    <ligand>
        <name>Ca(2+)</name>
        <dbReference type="ChEBI" id="CHEBI:29108"/>
    </ligand>
</feature>
<evidence type="ECO:0000259" key="12">
    <source>
        <dbReference type="PROSITE" id="PS50004"/>
    </source>
</evidence>
<dbReference type="InterPro" id="IPR016280">
    <property type="entry name" value="PLC-beta"/>
</dbReference>
<keyword evidence="8" id="KW-0106">Calcium</keyword>
<keyword evidence="4 6" id="KW-0443">Lipid metabolism</keyword>
<dbReference type="GO" id="GO:0043153">
    <property type="term" value="P:entrainment of circadian clock by photoperiod"/>
    <property type="evidence" value="ECO:0007669"/>
    <property type="project" value="UniProtKB-ARBA"/>
</dbReference>
<dbReference type="InterPro" id="IPR017946">
    <property type="entry name" value="PLC-like_Pdiesterase_TIM-brl"/>
</dbReference>